<sequence length="776" mass="84361">MFEPAHKSLPPVDYVSMIRSLYADRRVMMLGALSSALVAAVAGVEGNSWVLLAVAIGFAIVGVARDIDMRAFERADLADDDVTTATHWELRATVGAAAIAALYAFWMSYSFLVVNTAFAELSSLSVTVAVLVGVAGRNFAIDRLVTSQVILIGAGMAIGMLFDGALHTAMLSLVLIAFVVSLRKVSANIRAILLRAVHGRIEATRLASELDTALETMQHGLCMLDENGLIAVANDRAELVFGSFMPGNWAGRPFAAMISAAAARGTIPQRSASQLMDTVDAGDGGKVVLRLSDGQFCEVTVSSRLDKTVLLFEDITERVKAEERINYMAHYDTLTGLPNRAYFTEQVEADLERRRHHGDKRPNDMAMLMIVDIDDFKHVNDTLGHLIGDRVLIETSERLSRVLGRDSLVARLGGDEYVVYRSGGVQLSDTVTDPEAILGGFRGPFEVEGEVFSVNVSVGVVTLTDGSDDLDALMTKADLALYKAKALGKGRSQVFHDEMDTDYRYRQRLKAELKQAVADGTLSLVFQPIVDLKSRRVVSCEALARWHHPELGSIPPSLFIPIAEETGLISEISRWVLATATAECRNWPEEVSVSVNISARDFRNADVAGMVKAALASSGLAPHRLEIEVTETAVIEERAAATKILAKLAKQGIGIALDDFGTGYSSLSYLQALPFTKLKIDRSFVMDIAENPRSLKLLSNVAQLGKDINLTVTAEGVETEEQLNLIATHSKVDQIQGYLFGVPLPRREVAELIDRMAARATLERVLTVGTTNRKRG</sequence>
<comment type="caution">
    <text evidence="4">The sequence shown here is derived from an EMBL/GenBank/DDBJ whole genome shotgun (WGS) entry which is preliminary data.</text>
</comment>
<dbReference type="AlphaFoldDB" id="A0A1E5XHW9"/>
<feature type="transmembrane region" description="Helical" evidence="1">
    <location>
        <begin position="144"/>
        <end position="162"/>
    </location>
</feature>
<dbReference type="InterPro" id="IPR035919">
    <property type="entry name" value="EAL_sf"/>
</dbReference>
<dbReference type="Gene3D" id="3.30.70.270">
    <property type="match status" value="1"/>
</dbReference>
<dbReference type="Pfam" id="PF12860">
    <property type="entry name" value="PAS_7"/>
    <property type="match status" value="1"/>
</dbReference>
<dbReference type="InterPro" id="IPR043128">
    <property type="entry name" value="Rev_trsase/Diguanyl_cyclase"/>
</dbReference>
<dbReference type="Pfam" id="PF00563">
    <property type="entry name" value="EAL"/>
    <property type="match status" value="1"/>
</dbReference>
<dbReference type="Pfam" id="PF00990">
    <property type="entry name" value="GGDEF"/>
    <property type="match status" value="1"/>
</dbReference>
<dbReference type="SMART" id="SM00267">
    <property type="entry name" value="GGDEF"/>
    <property type="match status" value="1"/>
</dbReference>
<dbReference type="NCBIfam" id="TIGR00254">
    <property type="entry name" value="GGDEF"/>
    <property type="match status" value="1"/>
</dbReference>
<evidence type="ECO:0000259" key="2">
    <source>
        <dbReference type="PROSITE" id="PS50883"/>
    </source>
</evidence>
<dbReference type="PROSITE" id="PS50887">
    <property type="entry name" value="GGDEF"/>
    <property type="match status" value="1"/>
</dbReference>
<dbReference type="CDD" id="cd01948">
    <property type="entry name" value="EAL"/>
    <property type="match status" value="1"/>
</dbReference>
<dbReference type="EMBL" id="LAJE02000388">
    <property type="protein sequence ID" value="OEO28197.1"/>
    <property type="molecule type" value="Genomic_DNA"/>
</dbReference>
<name>A0A1E5XHW9_9HYPH</name>
<dbReference type="RefSeq" id="WP_069912483.1">
    <property type="nucleotide sequence ID" value="NZ_LAJE02000388.1"/>
</dbReference>
<dbReference type="PANTHER" id="PTHR44757:SF2">
    <property type="entry name" value="BIOFILM ARCHITECTURE MAINTENANCE PROTEIN MBAA"/>
    <property type="match status" value="1"/>
</dbReference>
<dbReference type="CDD" id="cd01949">
    <property type="entry name" value="GGDEF"/>
    <property type="match status" value="1"/>
</dbReference>
<accession>A0A1E5XHW9</accession>
<keyword evidence="1" id="KW-0812">Transmembrane</keyword>
<dbReference type="Proteomes" id="UP000095463">
    <property type="component" value="Unassembled WGS sequence"/>
</dbReference>
<evidence type="ECO:0000313" key="4">
    <source>
        <dbReference type="EMBL" id="OEO28197.1"/>
    </source>
</evidence>
<protein>
    <recommendedName>
        <fullName evidence="6">Diguanylate cyclase</fullName>
    </recommendedName>
</protein>
<evidence type="ECO:0000259" key="3">
    <source>
        <dbReference type="PROSITE" id="PS50887"/>
    </source>
</evidence>
<feature type="domain" description="EAL" evidence="2">
    <location>
        <begin position="506"/>
        <end position="757"/>
    </location>
</feature>
<dbReference type="InterPro" id="IPR001633">
    <property type="entry name" value="EAL_dom"/>
</dbReference>
<evidence type="ECO:0000313" key="5">
    <source>
        <dbReference type="Proteomes" id="UP000095463"/>
    </source>
</evidence>
<feature type="domain" description="GGDEF" evidence="3">
    <location>
        <begin position="364"/>
        <end position="497"/>
    </location>
</feature>
<feature type="transmembrane region" description="Helical" evidence="1">
    <location>
        <begin position="49"/>
        <end position="67"/>
    </location>
</feature>
<dbReference type="OrthoDB" id="9814202at2"/>
<feature type="transmembrane region" description="Helical" evidence="1">
    <location>
        <begin position="88"/>
        <end position="106"/>
    </location>
</feature>
<dbReference type="SMART" id="SM00052">
    <property type="entry name" value="EAL"/>
    <property type="match status" value="1"/>
</dbReference>
<dbReference type="Gene3D" id="3.20.20.450">
    <property type="entry name" value="EAL domain"/>
    <property type="match status" value="1"/>
</dbReference>
<dbReference type="PROSITE" id="PS50883">
    <property type="entry name" value="EAL"/>
    <property type="match status" value="1"/>
</dbReference>
<feature type="transmembrane region" description="Helical" evidence="1">
    <location>
        <begin position="112"/>
        <end position="132"/>
    </location>
</feature>
<dbReference type="SUPFAM" id="SSF141868">
    <property type="entry name" value="EAL domain-like"/>
    <property type="match status" value="1"/>
</dbReference>
<gene>
    <name evidence="4" type="ORF">VW23_005955</name>
</gene>
<organism evidence="4 5">
    <name type="scientific">Devosia insulae DS-56</name>
    <dbReference type="NCBI Taxonomy" id="1116389"/>
    <lineage>
        <taxon>Bacteria</taxon>
        <taxon>Pseudomonadati</taxon>
        <taxon>Pseudomonadota</taxon>
        <taxon>Alphaproteobacteria</taxon>
        <taxon>Hyphomicrobiales</taxon>
        <taxon>Devosiaceae</taxon>
        <taxon>Devosia</taxon>
    </lineage>
</organism>
<dbReference type="SUPFAM" id="SSF55073">
    <property type="entry name" value="Nucleotide cyclase"/>
    <property type="match status" value="1"/>
</dbReference>
<evidence type="ECO:0008006" key="6">
    <source>
        <dbReference type="Google" id="ProtNLM"/>
    </source>
</evidence>
<dbReference type="InterPro" id="IPR000160">
    <property type="entry name" value="GGDEF_dom"/>
</dbReference>
<keyword evidence="5" id="KW-1185">Reference proteome</keyword>
<dbReference type="InterPro" id="IPR029787">
    <property type="entry name" value="Nucleotide_cyclase"/>
</dbReference>
<keyword evidence="1" id="KW-0472">Membrane</keyword>
<proteinExistence type="predicted"/>
<keyword evidence="1" id="KW-1133">Transmembrane helix</keyword>
<feature type="transmembrane region" description="Helical" evidence="1">
    <location>
        <begin position="27"/>
        <end position="43"/>
    </location>
</feature>
<evidence type="ECO:0000256" key="1">
    <source>
        <dbReference type="SAM" id="Phobius"/>
    </source>
</evidence>
<dbReference type="InterPro" id="IPR052155">
    <property type="entry name" value="Biofilm_reg_signaling"/>
</dbReference>
<dbReference type="Gene3D" id="3.30.450.20">
    <property type="entry name" value="PAS domain"/>
    <property type="match status" value="1"/>
</dbReference>
<dbReference type="PANTHER" id="PTHR44757">
    <property type="entry name" value="DIGUANYLATE CYCLASE DGCP"/>
    <property type="match status" value="1"/>
</dbReference>
<reference evidence="4 5" key="1">
    <citation type="journal article" date="2015" name="Genome Announc.">
        <title>Genome Assemblies of Three Soil-Associated Devosia species: D. insulae, D. limi, and D. soli.</title>
        <authorList>
            <person name="Hassan Y.I."/>
            <person name="Lepp D."/>
            <person name="Zhou T."/>
        </authorList>
    </citation>
    <scope>NUCLEOTIDE SEQUENCE [LARGE SCALE GENOMIC DNA]</scope>
    <source>
        <strain evidence="4 5">DS-56</strain>
    </source>
</reference>